<dbReference type="InterPro" id="IPR004864">
    <property type="entry name" value="LEA_2"/>
</dbReference>
<feature type="transmembrane region" description="Helical" evidence="1">
    <location>
        <begin position="26"/>
        <end position="50"/>
    </location>
</feature>
<protein>
    <recommendedName>
        <fullName evidence="2">Late embryogenesis abundant protein LEA-2 subgroup domain-containing protein</fullName>
    </recommendedName>
</protein>
<dbReference type="SUPFAM" id="SSF117070">
    <property type="entry name" value="LEA14-like"/>
    <property type="match status" value="1"/>
</dbReference>
<dbReference type="PANTHER" id="PTHR31852">
    <property type="entry name" value="LATE EMBRYOGENESIS ABUNDANT (LEA) HYDROXYPROLINE-RICH GLYCOPROTEIN FAMILY"/>
    <property type="match status" value="1"/>
</dbReference>
<accession>A0A2P2MQY5</accession>
<dbReference type="AlphaFoldDB" id="A0A2P2MQY5"/>
<evidence type="ECO:0000259" key="2">
    <source>
        <dbReference type="Pfam" id="PF03168"/>
    </source>
</evidence>
<evidence type="ECO:0000256" key="1">
    <source>
        <dbReference type="SAM" id="Phobius"/>
    </source>
</evidence>
<keyword evidence="1" id="KW-0812">Transmembrane</keyword>
<dbReference type="Gene3D" id="2.60.40.1820">
    <property type="match status" value="1"/>
</dbReference>
<organism evidence="3">
    <name type="scientific">Rhizophora mucronata</name>
    <name type="common">Asiatic mangrove</name>
    <dbReference type="NCBI Taxonomy" id="61149"/>
    <lineage>
        <taxon>Eukaryota</taxon>
        <taxon>Viridiplantae</taxon>
        <taxon>Streptophyta</taxon>
        <taxon>Embryophyta</taxon>
        <taxon>Tracheophyta</taxon>
        <taxon>Spermatophyta</taxon>
        <taxon>Magnoliopsida</taxon>
        <taxon>eudicotyledons</taxon>
        <taxon>Gunneridae</taxon>
        <taxon>Pentapetalae</taxon>
        <taxon>rosids</taxon>
        <taxon>fabids</taxon>
        <taxon>Malpighiales</taxon>
        <taxon>Rhizophoraceae</taxon>
        <taxon>Rhizophora</taxon>
    </lineage>
</organism>
<keyword evidence="1" id="KW-1133">Transmembrane helix</keyword>
<dbReference type="Pfam" id="PF03168">
    <property type="entry name" value="LEA_2"/>
    <property type="match status" value="1"/>
</dbReference>
<sequence length="211" mass="23301">MEKVSLNPSRKEFAVAKAAKRRRRNICLGVTVAVILVVVLVVVILAFTVFKAKRPVTTVDSVSLKNLQMSVDVARLVVNLNLTLDVDLSIKNPNKVSIKYTNSSASLNYRGKQVGEVPIPAGKISADKTQPMNLTVNFMASQLFSDRQFFSDVVTTGVLPLNAFTRISGKVRILKMFRVRVISRVSCDITVLLSNQTIGQQNCQYKSTVKL</sequence>
<reference evidence="3" key="1">
    <citation type="submission" date="2018-02" db="EMBL/GenBank/DDBJ databases">
        <title>Rhizophora mucronata_Transcriptome.</title>
        <authorList>
            <person name="Meera S.P."/>
            <person name="Sreeshan A."/>
            <person name="Augustine A."/>
        </authorList>
    </citation>
    <scope>NUCLEOTIDE SEQUENCE</scope>
    <source>
        <tissue evidence="3">Leaf</tissue>
    </source>
</reference>
<dbReference type="InterPro" id="IPR055301">
    <property type="entry name" value="Lea14-like_2"/>
</dbReference>
<evidence type="ECO:0000313" key="3">
    <source>
        <dbReference type="EMBL" id="MBX32624.1"/>
    </source>
</evidence>
<proteinExistence type="predicted"/>
<dbReference type="EMBL" id="GGEC01052140">
    <property type="protein sequence ID" value="MBX32624.1"/>
    <property type="molecule type" value="Transcribed_RNA"/>
</dbReference>
<feature type="domain" description="Late embryogenesis abundant protein LEA-2 subgroup" evidence="2">
    <location>
        <begin position="88"/>
        <end position="186"/>
    </location>
</feature>
<keyword evidence="1" id="KW-0472">Membrane</keyword>
<name>A0A2P2MQY5_RHIMU</name>